<dbReference type="PANTHER" id="PTHR11659">
    <property type="entry name" value="GLUTAMYL-TRNA GLN AMIDOTRANSFERASE SUBUNIT B MITOCHONDRIAL AND PROKARYOTIC PET112-RELATED"/>
    <property type="match status" value="1"/>
</dbReference>
<dbReference type="InterPro" id="IPR004413">
    <property type="entry name" value="GatB"/>
</dbReference>
<dbReference type="GO" id="GO:0050566">
    <property type="term" value="F:asparaginyl-tRNA synthase (glutamine-hydrolyzing) activity"/>
    <property type="evidence" value="ECO:0007669"/>
    <property type="project" value="RHEA"/>
</dbReference>
<dbReference type="NCBIfam" id="NF004014">
    <property type="entry name" value="PRK05477.1-4"/>
    <property type="match status" value="1"/>
</dbReference>
<evidence type="ECO:0000259" key="12">
    <source>
        <dbReference type="SMART" id="SM00845"/>
    </source>
</evidence>
<comment type="subunit">
    <text evidence="2 11">Heterotrimer of A, B and C subunits.</text>
</comment>
<evidence type="ECO:0000256" key="2">
    <source>
        <dbReference type="ARBA" id="ARBA00011123"/>
    </source>
</evidence>
<evidence type="ECO:0000313" key="14">
    <source>
        <dbReference type="Proteomes" id="UP000199225"/>
    </source>
</evidence>
<dbReference type="PROSITE" id="PS01234">
    <property type="entry name" value="GATB"/>
    <property type="match status" value="1"/>
</dbReference>
<dbReference type="SUPFAM" id="SSF55931">
    <property type="entry name" value="Glutamine synthetase/guanido kinase"/>
    <property type="match status" value="1"/>
</dbReference>
<keyword evidence="13" id="KW-0808">Transferase</keyword>
<evidence type="ECO:0000256" key="10">
    <source>
        <dbReference type="ARBA" id="ARBA00047913"/>
    </source>
</evidence>
<dbReference type="GO" id="GO:0070681">
    <property type="term" value="P:glutaminyl-tRNAGln biosynthesis via transamidation"/>
    <property type="evidence" value="ECO:0007669"/>
    <property type="project" value="TreeGrafter"/>
</dbReference>
<dbReference type="NCBIfam" id="NF004011">
    <property type="entry name" value="PRK05477.1-1"/>
    <property type="match status" value="1"/>
</dbReference>
<sequence>MNFETVIGLEVHVELKTKSKIFSPSPNMFGDEPNSNVNPIDLGYPGVLPVLNEEAVNYSMKAALALNCDIASHTKFDRKNYFYPDNPKAYQISQFDQPIGENGYIDIEVDGETKRIGITRLHMEEDAGKLTHKDDGYSLVDYNRQGTPLVEIVSEPDIRTPKEAYAYLEALKNIIQYTEVSDCKMEEGSLRCDANLSIRPVGQEEFGVKTELKNLNSFSFVQKGLEYEEKRQEEVLKEGGEILQETRRFDEKTKETVLMRVKEGSDDYRYFPEPDLVPLHIDEAWKERIKADIPELPAARKKRYIEELGLPEYDAGVLTSNKDLSDFFEETINQGGDIKQASNLLMGDISAYMNKNQKEIGDLALTPDALAKLTKLLEEETISSKIAKKILPDLVEKGGDPEKIVKDRGLVQISDEGQLREIVTNILDQNEQSITDYKNGKDKAIGFLVGQIMKETKGQANPKMVNELLIEEINKR</sequence>
<comment type="catalytic activity">
    <reaction evidence="9 11">
        <text>L-aspartyl-tRNA(Asn) + L-glutamine + ATP + H2O = L-asparaginyl-tRNA(Asn) + L-glutamate + ADP + phosphate + 2 H(+)</text>
        <dbReference type="Rhea" id="RHEA:14513"/>
        <dbReference type="Rhea" id="RHEA-COMP:9674"/>
        <dbReference type="Rhea" id="RHEA-COMP:9677"/>
        <dbReference type="ChEBI" id="CHEBI:15377"/>
        <dbReference type="ChEBI" id="CHEBI:15378"/>
        <dbReference type="ChEBI" id="CHEBI:29985"/>
        <dbReference type="ChEBI" id="CHEBI:30616"/>
        <dbReference type="ChEBI" id="CHEBI:43474"/>
        <dbReference type="ChEBI" id="CHEBI:58359"/>
        <dbReference type="ChEBI" id="CHEBI:78515"/>
        <dbReference type="ChEBI" id="CHEBI:78516"/>
        <dbReference type="ChEBI" id="CHEBI:456216"/>
    </reaction>
</comment>
<dbReference type="InterPro" id="IPR003789">
    <property type="entry name" value="Asn/Gln_tRNA_amidoTrase-B-like"/>
</dbReference>
<dbReference type="InterPro" id="IPR017959">
    <property type="entry name" value="Asn/Gln-tRNA_amidoTrfase_suB/E"/>
</dbReference>
<dbReference type="FunFam" id="1.10.10.410:FF:000001">
    <property type="entry name" value="Aspartyl/glutamyl-tRNA(Asn/Gln) amidotransferase subunit B"/>
    <property type="match status" value="1"/>
</dbReference>
<dbReference type="InterPro" id="IPR006075">
    <property type="entry name" value="Asn/Gln-tRNA_Trfase_suB/E_cat"/>
</dbReference>
<evidence type="ECO:0000256" key="8">
    <source>
        <dbReference type="ARBA" id="ARBA00024799"/>
    </source>
</evidence>
<evidence type="ECO:0000256" key="1">
    <source>
        <dbReference type="ARBA" id="ARBA00005306"/>
    </source>
</evidence>
<reference evidence="14" key="1">
    <citation type="submission" date="2016-10" db="EMBL/GenBank/DDBJ databases">
        <authorList>
            <person name="Varghese N."/>
            <person name="Submissions S."/>
        </authorList>
    </citation>
    <scope>NUCLEOTIDE SEQUENCE [LARGE SCALE GENOMIC DNA]</scope>
    <source>
        <strain evidence="14">DSM 4771</strain>
    </source>
</reference>
<dbReference type="InterPro" id="IPR014746">
    <property type="entry name" value="Gln_synth/guanido_kin_cat_dom"/>
</dbReference>
<dbReference type="Pfam" id="PF02637">
    <property type="entry name" value="GatB_Yqey"/>
    <property type="match status" value="1"/>
</dbReference>
<keyword evidence="6 11" id="KW-0067">ATP-binding</keyword>
<dbReference type="RefSeq" id="WP_093193915.1">
    <property type="nucleotide sequence ID" value="NZ_FNEV01000006.1"/>
</dbReference>
<evidence type="ECO:0000256" key="7">
    <source>
        <dbReference type="ARBA" id="ARBA00022917"/>
    </source>
</evidence>
<evidence type="ECO:0000256" key="9">
    <source>
        <dbReference type="ARBA" id="ARBA00047380"/>
    </source>
</evidence>
<dbReference type="GO" id="GO:0006412">
    <property type="term" value="P:translation"/>
    <property type="evidence" value="ECO:0007669"/>
    <property type="project" value="UniProtKB-UniRule"/>
</dbReference>
<dbReference type="InterPro" id="IPR017958">
    <property type="entry name" value="Gln-tRNA_amidoTrfase_suB_CS"/>
</dbReference>
<dbReference type="InterPro" id="IPR023168">
    <property type="entry name" value="GatB_Yqey_C_2"/>
</dbReference>
<keyword evidence="4 11" id="KW-0436">Ligase</keyword>
<dbReference type="Proteomes" id="UP000199225">
    <property type="component" value="Unassembled WGS sequence"/>
</dbReference>
<gene>
    <name evidence="11" type="primary">gatB</name>
    <name evidence="13" type="ORF">SAMN04490247_2199</name>
</gene>
<evidence type="ECO:0000256" key="5">
    <source>
        <dbReference type="ARBA" id="ARBA00022741"/>
    </source>
</evidence>
<dbReference type="NCBIfam" id="TIGR00133">
    <property type="entry name" value="gatB"/>
    <property type="match status" value="1"/>
</dbReference>
<name>A0A1G8UDN9_9BACI</name>
<evidence type="ECO:0000256" key="6">
    <source>
        <dbReference type="ARBA" id="ARBA00022840"/>
    </source>
</evidence>
<dbReference type="GO" id="GO:0005524">
    <property type="term" value="F:ATP binding"/>
    <property type="evidence" value="ECO:0007669"/>
    <property type="project" value="UniProtKB-KW"/>
</dbReference>
<accession>A0A1G8UDN9</accession>
<dbReference type="GO" id="GO:0050567">
    <property type="term" value="F:glutaminyl-tRNA synthase (glutamine-hydrolyzing) activity"/>
    <property type="evidence" value="ECO:0007669"/>
    <property type="project" value="UniProtKB-UniRule"/>
</dbReference>
<proteinExistence type="inferred from homology"/>
<dbReference type="InterPro" id="IPR042114">
    <property type="entry name" value="GatB_C_1"/>
</dbReference>
<dbReference type="SUPFAM" id="SSF89095">
    <property type="entry name" value="GatB/YqeY motif"/>
    <property type="match status" value="1"/>
</dbReference>
<comment type="function">
    <text evidence="8 11">Allows the formation of correctly charged Asn-tRNA(Asn) or Gln-tRNA(Gln) through the transamidation of misacylated Asp-tRNA(Asn) or Glu-tRNA(Gln) in organisms which lack either or both of asparaginyl-tRNA or glutaminyl-tRNA synthetases. The reaction takes place in the presence of glutamine and ATP through an activated phospho-Asp-tRNA(Asn) or phospho-Glu-tRNA(Gln).</text>
</comment>
<feature type="domain" description="Asn/Gln amidotransferase" evidence="12">
    <location>
        <begin position="326"/>
        <end position="473"/>
    </location>
</feature>
<keyword evidence="5 11" id="KW-0547">Nucleotide-binding</keyword>
<evidence type="ECO:0000256" key="4">
    <source>
        <dbReference type="ARBA" id="ARBA00022598"/>
    </source>
</evidence>
<dbReference type="AlphaFoldDB" id="A0A1G8UDN9"/>
<dbReference type="STRING" id="86666.SAMN04490247_2199"/>
<dbReference type="Gene3D" id="1.10.150.380">
    <property type="entry name" value="GatB domain, N-terminal subdomain"/>
    <property type="match status" value="1"/>
</dbReference>
<dbReference type="EMBL" id="FNEV01000006">
    <property type="protein sequence ID" value="SDJ51868.1"/>
    <property type="molecule type" value="Genomic_DNA"/>
</dbReference>
<evidence type="ECO:0000256" key="11">
    <source>
        <dbReference type="HAMAP-Rule" id="MF_00121"/>
    </source>
</evidence>
<dbReference type="PANTHER" id="PTHR11659:SF0">
    <property type="entry name" value="GLUTAMYL-TRNA(GLN) AMIDOTRANSFERASE SUBUNIT B, MITOCHONDRIAL"/>
    <property type="match status" value="1"/>
</dbReference>
<dbReference type="InterPro" id="IPR018027">
    <property type="entry name" value="Asn/Gln_amidotransferase"/>
</dbReference>
<dbReference type="GO" id="GO:0016740">
    <property type="term" value="F:transferase activity"/>
    <property type="evidence" value="ECO:0007669"/>
    <property type="project" value="UniProtKB-KW"/>
</dbReference>
<dbReference type="EC" id="6.3.5.-" evidence="11"/>
<dbReference type="HAMAP" id="MF_00121">
    <property type="entry name" value="GatB"/>
    <property type="match status" value="1"/>
</dbReference>
<dbReference type="FunFam" id="1.10.150.380:FF:000001">
    <property type="entry name" value="Aspartyl/glutamyl-tRNA(Asn/Gln) amidotransferase subunit B"/>
    <property type="match status" value="1"/>
</dbReference>
<dbReference type="NCBIfam" id="NF004012">
    <property type="entry name" value="PRK05477.1-2"/>
    <property type="match status" value="1"/>
</dbReference>
<dbReference type="SMART" id="SM00845">
    <property type="entry name" value="GatB_Yqey"/>
    <property type="match status" value="1"/>
</dbReference>
<dbReference type="Gene3D" id="1.10.10.410">
    <property type="match status" value="1"/>
</dbReference>
<organism evidence="13 14">
    <name type="scientific">Salimicrobium halophilum</name>
    <dbReference type="NCBI Taxonomy" id="86666"/>
    <lineage>
        <taxon>Bacteria</taxon>
        <taxon>Bacillati</taxon>
        <taxon>Bacillota</taxon>
        <taxon>Bacilli</taxon>
        <taxon>Bacillales</taxon>
        <taxon>Bacillaceae</taxon>
        <taxon>Salimicrobium</taxon>
    </lineage>
</organism>
<dbReference type="OrthoDB" id="9804078at2"/>
<keyword evidence="14" id="KW-1185">Reference proteome</keyword>
<keyword evidence="7 11" id="KW-0648">Protein biosynthesis</keyword>
<protein>
    <recommendedName>
        <fullName evidence="3 11">Aspartyl/glutamyl-tRNA(Asn/Gln) amidotransferase subunit B</fullName>
        <shortName evidence="11">Asp/Glu-ADT subunit B</shortName>
        <ecNumber evidence="11">6.3.5.-</ecNumber>
    </recommendedName>
</protein>
<comment type="catalytic activity">
    <reaction evidence="10 11">
        <text>L-glutamyl-tRNA(Gln) + L-glutamine + ATP + H2O = L-glutaminyl-tRNA(Gln) + L-glutamate + ADP + phosphate + H(+)</text>
        <dbReference type="Rhea" id="RHEA:17521"/>
        <dbReference type="Rhea" id="RHEA-COMP:9681"/>
        <dbReference type="Rhea" id="RHEA-COMP:9684"/>
        <dbReference type="ChEBI" id="CHEBI:15377"/>
        <dbReference type="ChEBI" id="CHEBI:15378"/>
        <dbReference type="ChEBI" id="CHEBI:29985"/>
        <dbReference type="ChEBI" id="CHEBI:30616"/>
        <dbReference type="ChEBI" id="CHEBI:43474"/>
        <dbReference type="ChEBI" id="CHEBI:58359"/>
        <dbReference type="ChEBI" id="CHEBI:78520"/>
        <dbReference type="ChEBI" id="CHEBI:78521"/>
        <dbReference type="ChEBI" id="CHEBI:456216"/>
    </reaction>
</comment>
<evidence type="ECO:0000313" key="13">
    <source>
        <dbReference type="EMBL" id="SDJ51868.1"/>
    </source>
</evidence>
<dbReference type="Pfam" id="PF02934">
    <property type="entry name" value="GatB_N"/>
    <property type="match status" value="1"/>
</dbReference>
<comment type="similarity">
    <text evidence="1 11">Belongs to the GatB/GatE family. GatB subfamily.</text>
</comment>
<evidence type="ECO:0000256" key="3">
    <source>
        <dbReference type="ARBA" id="ARBA00016923"/>
    </source>
</evidence>